<keyword evidence="6 8" id="KW-1133">Transmembrane helix</keyword>
<keyword evidence="11" id="KW-1185">Reference proteome</keyword>
<evidence type="ECO:0000256" key="5">
    <source>
        <dbReference type="ARBA" id="ARBA00022692"/>
    </source>
</evidence>
<feature type="domain" description="Major facilitator superfamily (MFS) profile" evidence="9">
    <location>
        <begin position="9"/>
        <end position="396"/>
    </location>
</feature>
<evidence type="ECO:0000256" key="4">
    <source>
        <dbReference type="ARBA" id="ARBA00022475"/>
    </source>
</evidence>
<organism evidence="10 11">
    <name type="scientific">Mucilaginibacter calamicampi</name>
    <dbReference type="NCBI Taxonomy" id="1302352"/>
    <lineage>
        <taxon>Bacteria</taxon>
        <taxon>Pseudomonadati</taxon>
        <taxon>Bacteroidota</taxon>
        <taxon>Sphingobacteriia</taxon>
        <taxon>Sphingobacteriales</taxon>
        <taxon>Sphingobacteriaceae</taxon>
        <taxon>Mucilaginibacter</taxon>
    </lineage>
</organism>
<dbReference type="InterPro" id="IPR004812">
    <property type="entry name" value="Efflux_drug-R_Bcr/CmlA"/>
</dbReference>
<evidence type="ECO:0000256" key="2">
    <source>
        <dbReference type="ARBA" id="ARBA00006236"/>
    </source>
</evidence>
<keyword evidence="3" id="KW-0813">Transport</keyword>
<feature type="transmembrane region" description="Helical" evidence="8">
    <location>
        <begin position="282"/>
        <end position="302"/>
    </location>
</feature>
<dbReference type="RefSeq" id="WP_377099094.1">
    <property type="nucleotide sequence ID" value="NZ_JBHTHU010000005.1"/>
</dbReference>
<feature type="transmembrane region" description="Helical" evidence="8">
    <location>
        <begin position="212"/>
        <end position="232"/>
    </location>
</feature>
<comment type="similarity">
    <text evidence="2">Belongs to the major facilitator superfamily. Bcr/CmlA family.</text>
</comment>
<dbReference type="NCBIfam" id="TIGR00710">
    <property type="entry name" value="efflux_Bcr_CflA"/>
    <property type="match status" value="1"/>
</dbReference>
<accession>A0ABW2YUU5</accession>
<comment type="subcellular location">
    <subcellularLocation>
        <location evidence="1">Cell membrane</location>
        <topology evidence="1">Multi-pass membrane protein</topology>
    </subcellularLocation>
</comment>
<keyword evidence="4" id="KW-1003">Cell membrane</keyword>
<evidence type="ECO:0000256" key="3">
    <source>
        <dbReference type="ARBA" id="ARBA00022448"/>
    </source>
</evidence>
<evidence type="ECO:0000256" key="6">
    <source>
        <dbReference type="ARBA" id="ARBA00022989"/>
    </source>
</evidence>
<dbReference type="PROSITE" id="PS50850">
    <property type="entry name" value="MFS"/>
    <property type="match status" value="1"/>
</dbReference>
<feature type="transmembrane region" description="Helical" evidence="8">
    <location>
        <begin position="368"/>
        <end position="387"/>
    </location>
</feature>
<evidence type="ECO:0000313" key="10">
    <source>
        <dbReference type="EMBL" id="MFD0750122.1"/>
    </source>
</evidence>
<dbReference type="InterPro" id="IPR036259">
    <property type="entry name" value="MFS_trans_sf"/>
</dbReference>
<feature type="transmembrane region" description="Helical" evidence="8">
    <location>
        <begin position="76"/>
        <end position="94"/>
    </location>
</feature>
<evidence type="ECO:0000256" key="8">
    <source>
        <dbReference type="SAM" id="Phobius"/>
    </source>
</evidence>
<dbReference type="Proteomes" id="UP001596958">
    <property type="component" value="Unassembled WGS sequence"/>
</dbReference>
<feature type="transmembrane region" description="Helical" evidence="8">
    <location>
        <begin position="100"/>
        <end position="121"/>
    </location>
</feature>
<name>A0ABW2YUU5_9SPHI</name>
<feature type="transmembrane region" description="Helical" evidence="8">
    <location>
        <begin position="247"/>
        <end position="270"/>
    </location>
</feature>
<keyword evidence="7 8" id="KW-0472">Membrane</keyword>
<dbReference type="Gene3D" id="1.20.1720.10">
    <property type="entry name" value="Multidrug resistance protein D"/>
    <property type="match status" value="1"/>
</dbReference>
<dbReference type="PANTHER" id="PTHR23502:SF132">
    <property type="entry name" value="POLYAMINE TRANSPORTER 2-RELATED"/>
    <property type="match status" value="1"/>
</dbReference>
<evidence type="ECO:0000256" key="1">
    <source>
        <dbReference type="ARBA" id="ARBA00004651"/>
    </source>
</evidence>
<dbReference type="EMBL" id="JBHTHU010000005">
    <property type="protein sequence ID" value="MFD0750122.1"/>
    <property type="molecule type" value="Genomic_DNA"/>
</dbReference>
<dbReference type="InterPro" id="IPR020846">
    <property type="entry name" value="MFS_dom"/>
</dbReference>
<feature type="transmembrane region" description="Helical" evidence="8">
    <location>
        <begin position="45"/>
        <end position="64"/>
    </location>
</feature>
<dbReference type="Pfam" id="PF07690">
    <property type="entry name" value="MFS_1"/>
    <property type="match status" value="1"/>
</dbReference>
<evidence type="ECO:0000259" key="9">
    <source>
        <dbReference type="PROSITE" id="PS50850"/>
    </source>
</evidence>
<protein>
    <submittedName>
        <fullName evidence="10">Multidrug effflux MFS transporter</fullName>
    </submittedName>
</protein>
<evidence type="ECO:0000256" key="7">
    <source>
        <dbReference type="ARBA" id="ARBA00023136"/>
    </source>
</evidence>
<gene>
    <name evidence="10" type="ORF">ACFQZS_08220</name>
</gene>
<dbReference type="SUPFAM" id="SSF103473">
    <property type="entry name" value="MFS general substrate transporter"/>
    <property type="match status" value="1"/>
</dbReference>
<comment type="caution">
    <text evidence="10">The sequence shown here is derived from an EMBL/GenBank/DDBJ whole genome shotgun (WGS) entry which is preliminary data.</text>
</comment>
<dbReference type="InterPro" id="IPR011701">
    <property type="entry name" value="MFS"/>
</dbReference>
<sequence>MTKKKYFFTVLILGCLTALSPFSIDMYLPGFPDIAKSLNTTTAQVALSLSSYFIGLAGGQLLYGPLLDRFGRKPPLYIGLAVYIAASAGCFMCTDIDTLIILRFIQAVGGCAAGVASMTMVRDLFPVEENAKVFALLILVLGASPMVAPTAGGYITAAFNWHLIFVVLGIMGILLIPAVIWLPDTYKPNPNYSLKPVPIISAFWEVAKTPQFFTYALAGAFSFMGLFVYVAGSPMVFMELFKVDKKVYGWIFAGLSIGFIGASQVNNVLLKKFTSEQIARTALTVQVISSVIFFIGSIYGVFGLAGTIGMIFIMLCCVGTTNPNASALSLAPFANNAGTASSLLGALQLGLGSFATMLVSYFHSPTTLPMAGIMAASAGIALIVLLVGRRFVKHKIEASGVVVAGH</sequence>
<dbReference type="CDD" id="cd17320">
    <property type="entry name" value="MFS_MdfA_MDR_like"/>
    <property type="match status" value="1"/>
</dbReference>
<feature type="transmembrane region" description="Helical" evidence="8">
    <location>
        <begin position="133"/>
        <end position="155"/>
    </location>
</feature>
<keyword evidence="5 8" id="KW-0812">Transmembrane</keyword>
<dbReference type="PANTHER" id="PTHR23502">
    <property type="entry name" value="MAJOR FACILITATOR SUPERFAMILY"/>
    <property type="match status" value="1"/>
</dbReference>
<reference evidence="11" key="1">
    <citation type="journal article" date="2019" name="Int. J. Syst. Evol. Microbiol.">
        <title>The Global Catalogue of Microorganisms (GCM) 10K type strain sequencing project: providing services to taxonomists for standard genome sequencing and annotation.</title>
        <authorList>
            <consortium name="The Broad Institute Genomics Platform"/>
            <consortium name="The Broad Institute Genome Sequencing Center for Infectious Disease"/>
            <person name="Wu L."/>
            <person name="Ma J."/>
        </authorList>
    </citation>
    <scope>NUCLEOTIDE SEQUENCE [LARGE SCALE GENOMIC DNA]</scope>
    <source>
        <strain evidence="11">CCUG 63418</strain>
    </source>
</reference>
<evidence type="ECO:0000313" key="11">
    <source>
        <dbReference type="Proteomes" id="UP001596958"/>
    </source>
</evidence>
<proteinExistence type="inferred from homology"/>
<feature type="transmembrane region" description="Helical" evidence="8">
    <location>
        <begin position="161"/>
        <end position="182"/>
    </location>
</feature>